<organism evidence="1 2">
    <name type="scientific">Lasius niger</name>
    <name type="common">Black garden ant</name>
    <dbReference type="NCBI Taxonomy" id="67767"/>
    <lineage>
        <taxon>Eukaryota</taxon>
        <taxon>Metazoa</taxon>
        <taxon>Ecdysozoa</taxon>
        <taxon>Arthropoda</taxon>
        <taxon>Hexapoda</taxon>
        <taxon>Insecta</taxon>
        <taxon>Pterygota</taxon>
        <taxon>Neoptera</taxon>
        <taxon>Endopterygota</taxon>
        <taxon>Hymenoptera</taxon>
        <taxon>Apocrita</taxon>
        <taxon>Aculeata</taxon>
        <taxon>Formicoidea</taxon>
        <taxon>Formicidae</taxon>
        <taxon>Formicinae</taxon>
        <taxon>Lasius</taxon>
        <taxon>Lasius</taxon>
    </lineage>
</organism>
<reference evidence="1 2" key="1">
    <citation type="submission" date="2015-04" db="EMBL/GenBank/DDBJ databases">
        <title>Lasius niger genome sequencing.</title>
        <authorList>
            <person name="Konorov E.A."/>
            <person name="Nikitin M.A."/>
            <person name="Kirill M.V."/>
            <person name="Chang P."/>
        </authorList>
    </citation>
    <scope>NUCLEOTIDE SEQUENCE [LARGE SCALE GENOMIC DNA]</scope>
    <source>
        <tissue evidence="1">Whole</tissue>
    </source>
</reference>
<dbReference type="Proteomes" id="UP000036403">
    <property type="component" value="Unassembled WGS sequence"/>
</dbReference>
<dbReference type="PaxDb" id="67767-A0A0J7NHE4"/>
<keyword evidence="2" id="KW-1185">Reference proteome</keyword>
<evidence type="ECO:0000313" key="2">
    <source>
        <dbReference type="Proteomes" id="UP000036403"/>
    </source>
</evidence>
<evidence type="ECO:0000313" key="1">
    <source>
        <dbReference type="EMBL" id="KMQ91935.1"/>
    </source>
</evidence>
<dbReference type="PANTHER" id="PTHR31859">
    <property type="entry name" value="TETRATRICOPEPTIDE REPEAT PROTEIN 39 FAMILY MEMBER"/>
    <property type="match status" value="1"/>
</dbReference>
<comment type="caution">
    <text evidence="1">The sequence shown here is derived from an EMBL/GenBank/DDBJ whole genome shotgun (WGS) entry which is preliminary data.</text>
</comment>
<protein>
    <submittedName>
        <fullName evidence="1">Tetratricopeptide repeat protein 39c</fullName>
    </submittedName>
</protein>
<dbReference type="PANTHER" id="PTHR31859:SF1">
    <property type="entry name" value="TETRATRICOPEPTIDE REPEAT PROTEIN 39C"/>
    <property type="match status" value="1"/>
</dbReference>
<dbReference type="Gene3D" id="1.25.40.10">
    <property type="entry name" value="Tetratricopeptide repeat domain"/>
    <property type="match status" value="1"/>
</dbReference>
<dbReference type="AlphaFoldDB" id="A0A0J7NHE4"/>
<dbReference type="EMBL" id="LBMM01004987">
    <property type="protein sequence ID" value="KMQ91935.1"/>
    <property type="molecule type" value="Genomic_DNA"/>
</dbReference>
<dbReference type="SUPFAM" id="SSF48452">
    <property type="entry name" value="TPR-like"/>
    <property type="match status" value="1"/>
</dbReference>
<sequence>MATGEGSTKDWNIARTGISLLLNNKIEEAEALFTEHPHSFHVKAGRCFVLFMNALMTFEDDKLQQAMLLLKDMERECASDIGWLKSVKSKVFRAEETGKDYVNKLERQIVLADSQVCSAILTLLQQELTGYVRVCCGANGKFDDLLTTYDKILHWFHEMNRETQLGAFILRRVPKLVEKDTGRPYTILYYKLLVYELLYLWNAMPSCSIESLRGILWDCKRSHSEEPMVGLAALLEGAASFYLGDTEAAIKSYRNCLKRRYPSNDEYDQHVSAFALYELGSNLCNNNNPNEGKSFLLKAQTQYRDYDFESRLNVRIHSALKNLQ</sequence>
<gene>
    <name evidence="1" type="ORF">RF55_8141</name>
</gene>
<dbReference type="OrthoDB" id="2154985at2759"/>
<accession>A0A0J7NHE4</accession>
<dbReference type="GO" id="GO:0060271">
    <property type="term" value="P:cilium assembly"/>
    <property type="evidence" value="ECO:0007669"/>
    <property type="project" value="TreeGrafter"/>
</dbReference>
<dbReference type="Pfam" id="PF10300">
    <property type="entry name" value="Iml2-TPR_39"/>
    <property type="match status" value="1"/>
</dbReference>
<proteinExistence type="predicted"/>
<name>A0A0J7NHE4_LASNI</name>
<dbReference type="InterPro" id="IPR019412">
    <property type="entry name" value="IML2/TPR_39"/>
</dbReference>
<dbReference type="InterPro" id="IPR011990">
    <property type="entry name" value="TPR-like_helical_dom_sf"/>
</dbReference>